<dbReference type="GO" id="GO:0009094">
    <property type="term" value="P:L-phenylalanine biosynthetic process"/>
    <property type="evidence" value="ECO:0007669"/>
    <property type="project" value="UniProtKB-UniPathway"/>
</dbReference>
<dbReference type="UniPathway" id="UPA00121">
    <property type="reaction ID" value="UER00345"/>
</dbReference>
<keyword evidence="5 9" id="KW-0057">Aromatic amino acid biosynthesis</keyword>
<sequence length="271" mass="29695">MRVAFQGEHGAYSEAAIIEHYGEGVESIPCESFEVVFASVADGRADLGFLPIENSLAGSIHRNYDLLLQHDLVVVGEHSLRVSHCLIGLPGTRLEEIRTVTSHPQALAQCEGTLKRMGVKVEPAYDTAGSVRLVRQAGERSVAAIAARRAAQIYEMEVLAEAIEDNPANFTRFLIVGRQPVSPGSDAKTSIVFSLDNRPGALYRAMSVFALRDIDLTKIESRPLAGKPWEYLFYIDFAGSIEETPVKNALANLAEFATFLRVLGSYPRFRG</sequence>
<gene>
    <name evidence="9" type="primary">pheA</name>
    <name evidence="12" type="ORF">DEQ80_08865</name>
</gene>
<dbReference type="Gene3D" id="3.30.70.260">
    <property type="match status" value="1"/>
</dbReference>
<evidence type="ECO:0000256" key="3">
    <source>
        <dbReference type="ARBA" id="ARBA00021872"/>
    </source>
</evidence>
<accession>A0A3D1JJZ4</accession>
<dbReference type="EC" id="4.2.1.51" evidence="2 9"/>
<dbReference type="InterPro" id="IPR045865">
    <property type="entry name" value="ACT-like_dom_sf"/>
</dbReference>
<evidence type="ECO:0000259" key="10">
    <source>
        <dbReference type="PROSITE" id="PS51171"/>
    </source>
</evidence>
<protein>
    <recommendedName>
        <fullName evidence="3 9">Prephenate dehydratase</fullName>
        <shortName evidence="9">PDT</shortName>
        <ecNumber evidence="2 9">4.2.1.51</ecNumber>
    </recommendedName>
</protein>
<feature type="domain" description="Prephenate dehydratase" evidence="10">
    <location>
        <begin position="2"/>
        <end position="178"/>
    </location>
</feature>
<comment type="caution">
    <text evidence="12">The sequence shown here is derived from an EMBL/GenBank/DDBJ whole genome shotgun (WGS) entry which is preliminary data.</text>
</comment>
<dbReference type="PROSITE" id="PS00857">
    <property type="entry name" value="PREPHENATE_DEHYDR_1"/>
    <property type="match status" value="1"/>
</dbReference>
<evidence type="ECO:0000313" key="13">
    <source>
        <dbReference type="Proteomes" id="UP000264141"/>
    </source>
</evidence>
<dbReference type="PANTHER" id="PTHR21022:SF19">
    <property type="entry name" value="PREPHENATE DEHYDRATASE-RELATED"/>
    <property type="match status" value="1"/>
</dbReference>
<evidence type="ECO:0000256" key="8">
    <source>
        <dbReference type="ARBA" id="ARBA00047848"/>
    </source>
</evidence>
<dbReference type="GO" id="GO:0005737">
    <property type="term" value="C:cytoplasm"/>
    <property type="evidence" value="ECO:0007669"/>
    <property type="project" value="TreeGrafter"/>
</dbReference>
<dbReference type="PROSITE" id="PS00858">
    <property type="entry name" value="PREPHENATE_DEHYDR_2"/>
    <property type="match status" value="1"/>
</dbReference>
<dbReference type="CDD" id="cd13631">
    <property type="entry name" value="PBP2_Ct-PDT_like"/>
    <property type="match status" value="1"/>
</dbReference>
<dbReference type="AlphaFoldDB" id="A0A3D1JJZ4"/>
<dbReference type="CDD" id="cd04905">
    <property type="entry name" value="ACT_CM-PDT"/>
    <property type="match status" value="1"/>
</dbReference>
<evidence type="ECO:0000256" key="1">
    <source>
        <dbReference type="ARBA" id="ARBA00004741"/>
    </source>
</evidence>
<evidence type="ECO:0000256" key="7">
    <source>
        <dbReference type="ARBA" id="ARBA00023239"/>
    </source>
</evidence>
<feature type="domain" description="ACT" evidence="11">
    <location>
        <begin position="190"/>
        <end position="267"/>
    </location>
</feature>
<keyword evidence="7 9" id="KW-0456">Lyase</keyword>
<dbReference type="Proteomes" id="UP000264141">
    <property type="component" value="Unassembled WGS sequence"/>
</dbReference>
<reference evidence="12 13" key="1">
    <citation type="journal article" date="2018" name="Nat. Biotechnol.">
        <title>A standardized bacterial taxonomy based on genome phylogeny substantially revises the tree of life.</title>
        <authorList>
            <person name="Parks D.H."/>
            <person name="Chuvochina M."/>
            <person name="Waite D.W."/>
            <person name="Rinke C."/>
            <person name="Skarshewski A."/>
            <person name="Chaumeil P.A."/>
            <person name="Hugenholtz P."/>
        </authorList>
    </citation>
    <scope>NUCLEOTIDE SEQUENCE [LARGE SCALE GENOMIC DNA]</scope>
    <source>
        <strain evidence="12">UBA8781</strain>
    </source>
</reference>
<dbReference type="EMBL" id="DPBP01000033">
    <property type="protein sequence ID" value="HCE17956.1"/>
    <property type="molecule type" value="Genomic_DNA"/>
</dbReference>
<dbReference type="InterPro" id="IPR018528">
    <property type="entry name" value="Preph_deHydtase_CS"/>
</dbReference>
<dbReference type="SUPFAM" id="SSF55021">
    <property type="entry name" value="ACT-like"/>
    <property type="match status" value="1"/>
</dbReference>
<dbReference type="InterPro" id="IPR002912">
    <property type="entry name" value="ACT_dom"/>
</dbReference>
<dbReference type="OrthoDB" id="9802281at2"/>
<evidence type="ECO:0000256" key="2">
    <source>
        <dbReference type="ARBA" id="ARBA00013147"/>
    </source>
</evidence>
<evidence type="ECO:0000313" key="12">
    <source>
        <dbReference type="EMBL" id="HCE17956.1"/>
    </source>
</evidence>
<dbReference type="PROSITE" id="PS51171">
    <property type="entry name" value="PREPHENATE_DEHYDR_3"/>
    <property type="match status" value="1"/>
</dbReference>
<dbReference type="STRING" id="229919.GCA_001050195_02573"/>
<evidence type="ECO:0000256" key="5">
    <source>
        <dbReference type="ARBA" id="ARBA00023141"/>
    </source>
</evidence>
<dbReference type="RefSeq" id="WP_062194489.1">
    <property type="nucleotide sequence ID" value="NZ_DF967965.1"/>
</dbReference>
<keyword evidence="6 9" id="KW-0584">Phenylalanine biosynthesis</keyword>
<dbReference type="PROSITE" id="PS51671">
    <property type="entry name" value="ACT"/>
    <property type="match status" value="1"/>
</dbReference>
<dbReference type="NCBIfam" id="NF008865">
    <property type="entry name" value="PRK11898.1"/>
    <property type="match status" value="1"/>
</dbReference>
<dbReference type="GO" id="GO:0004664">
    <property type="term" value="F:prephenate dehydratase activity"/>
    <property type="evidence" value="ECO:0007669"/>
    <property type="project" value="UniProtKB-UniRule"/>
</dbReference>
<dbReference type="PANTHER" id="PTHR21022">
    <property type="entry name" value="PREPHENATE DEHYDRATASE P PROTEIN"/>
    <property type="match status" value="1"/>
</dbReference>
<comment type="catalytic activity">
    <reaction evidence="8 9">
        <text>prephenate + H(+) = 3-phenylpyruvate + CO2 + H2O</text>
        <dbReference type="Rhea" id="RHEA:21648"/>
        <dbReference type="ChEBI" id="CHEBI:15377"/>
        <dbReference type="ChEBI" id="CHEBI:15378"/>
        <dbReference type="ChEBI" id="CHEBI:16526"/>
        <dbReference type="ChEBI" id="CHEBI:18005"/>
        <dbReference type="ChEBI" id="CHEBI:29934"/>
        <dbReference type="EC" id="4.2.1.51"/>
    </reaction>
</comment>
<name>A0A3D1JJZ4_9CHLR</name>
<evidence type="ECO:0000256" key="6">
    <source>
        <dbReference type="ARBA" id="ARBA00023222"/>
    </source>
</evidence>
<comment type="pathway">
    <text evidence="1 9">Amino-acid biosynthesis; L-phenylalanine biosynthesis; phenylpyruvate from prephenate: step 1/1.</text>
</comment>
<organism evidence="12 13">
    <name type="scientific">Anaerolinea thermolimosa</name>
    <dbReference type="NCBI Taxonomy" id="229919"/>
    <lineage>
        <taxon>Bacteria</taxon>
        <taxon>Bacillati</taxon>
        <taxon>Chloroflexota</taxon>
        <taxon>Anaerolineae</taxon>
        <taxon>Anaerolineales</taxon>
        <taxon>Anaerolineaceae</taxon>
        <taxon>Anaerolinea</taxon>
    </lineage>
</organism>
<dbReference type="InterPro" id="IPR001086">
    <property type="entry name" value="Preph_deHydtase"/>
</dbReference>
<evidence type="ECO:0000256" key="4">
    <source>
        <dbReference type="ARBA" id="ARBA00022605"/>
    </source>
</evidence>
<dbReference type="FunFam" id="3.30.70.260:FF:000012">
    <property type="entry name" value="Prephenate dehydratase"/>
    <property type="match status" value="1"/>
</dbReference>
<dbReference type="Pfam" id="PF00800">
    <property type="entry name" value="PDT"/>
    <property type="match status" value="1"/>
</dbReference>
<evidence type="ECO:0000259" key="11">
    <source>
        <dbReference type="PROSITE" id="PS51671"/>
    </source>
</evidence>
<evidence type="ECO:0000256" key="9">
    <source>
        <dbReference type="RuleBase" id="RU361254"/>
    </source>
</evidence>
<proteinExistence type="predicted"/>
<keyword evidence="4 9" id="KW-0028">Amino-acid biosynthesis</keyword>
<dbReference type="SUPFAM" id="SSF53850">
    <property type="entry name" value="Periplasmic binding protein-like II"/>
    <property type="match status" value="1"/>
</dbReference>
<dbReference type="Gene3D" id="3.40.190.10">
    <property type="entry name" value="Periplasmic binding protein-like II"/>
    <property type="match status" value="2"/>
</dbReference>